<evidence type="ECO:0000313" key="2">
    <source>
        <dbReference type="Proteomes" id="UP000317046"/>
    </source>
</evidence>
<comment type="caution">
    <text evidence="1">The sequence shown here is derived from an EMBL/GenBank/DDBJ whole genome shotgun (WGS) entry which is preliminary data.</text>
</comment>
<organism evidence="1 2">
    <name type="scientific">Cellulomonas cellasea</name>
    <dbReference type="NCBI Taxonomy" id="43670"/>
    <lineage>
        <taxon>Bacteria</taxon>
        <taxon>Bacillati</taxon>
        <taxon>Actinomycetota</taxon>
        <taxon>Actinomycetes</taxon>
        <taxon>Micrococcales</taxon>
        <taxon>Cellulomonadaceae</taxon>
        <taxon>Cellulomonas</taxon>
    </lineage>
</organism>
<dbReference type="EMBL" id="BJLR01000001">
    <property type="protein sequence ID" value="GEA86053.1"/>
    <property type="molecule type" value="Genomic_DNA"/>
</dbReference>
<reference evidence="1" key="1">
    <citation type="submission" date="2019-06" db="EMBL/GenBank/DDBJ databases">
        <title>Whole genome shotgun sequence of Cellulomonas cellasea NBRC 3753.</title>
        <authorList>
            <person name="Hosoyama A."/>
            <person name="Uohara A."/>
            <person name="Ohji S."/>
            <person name="Ichikawa N."/>
        </authorList>
    </citation>
    <scope>NUCLEOTIDE SEQUENCE [LARGE SCALE GENOMIC DNA]</scope>
    <source>
        <strain evidence="1">NBRC 3753</strain>
    </source>
</reference>
<dbReference type="Proteomes" id="UP000317046">
    <property type="component" value="Unassembled WGS sequence"/>
</dbReference>
<evidence type="ECO:0000313" key="1">
    <source>
        <dbReference type="EMBL" id="GEA86053.1"/>
    </source>
</evidence>
<sequence length="88" mass="9411">MPHTAREELVEVLVVPGDVSGDLEGIDTGRRVVGALEAAHERTAHVRERVERVDRAGVDRAHSTSEIGDAASRPPCIGLCTQPVCQTT</sequence>
<keyword evidence="2" id="KW-1185">Reference proteome</keyword>
<protein>
    <submittedName>
        <fullName evidence="1">Uncharacterized protein</fullName>
    </submittedName>
</protein>
<accession>A0A4Y3KQ54</accession>
<proteinExistence type="predicted"/>
<dbReference type="AlphaFoldDB" id="A0A4Y3KQ54"/>
<name>A0A4Y3KQ54_9CELL</name>
<gene>
    <name evidence="1" type="ORF">CCE01nite_00020</name>
</gene>